<accession>A0AAE1ZHC3</accession>
<keyword evidence="3" id="KW-0539">Nucleus</keyword>
<proteinExistence type="inferred from homology"/>
<gene>
    <name evidence="5" type="ORF">MN116_002990</name>
</gene>
<evidence type="ECO:0000256" key="3">
    <source>
        <dbReference type="ARBA" id="ARBA00023242"/>
    </source>
</evidence>
<dbReference type="AlphaFoldDB" id="A0AAE1ZHC3"/>
<dbReference type="GO" id="GO:0006406">
    <property type="term" value="P:mRNA export from nucleus"/>
    <property type="evidence" value="ECO:0007669"/>
    <property type="project" value="TreeGrafter"/>
</dbReference>
<dbReference type="PANTHER" id="PTHR13375">
    <property type="entry name" value="FMS INTERACTING PROTEIN"/>
    <property type="match status" value="1"/>
</dbReference>
<feature type="compositionally biased region" description="Acidic residues" evidence="4">
    <location>
        <begin position="346"/>
        <end position="355"/>
    </location>
</feature>
<reference evidence="5" key="2">
    <citation type="journal article" date="2023" name="Infect Dis Poverty">
        <title>Chromosome-scale genome of the human blood fluke Schistosoma mekongi and its implications for public health.</title>
        <authorList>
            <person name="Zhou M."/>
            <person name="Xu L."/>
            <person name="Xu D."/>
            <person name="Chen W."/>
            <person name="Khan J."/>
            <person name="Hu Y."/>
            <person name="Huang H."/>
            <person name="Wei H."/>
            <person name="Zhang Y."/>
            <person name="Chusongsang P."/>
            <person name="Tanasarnprasert K."/>
            <person name="Hu X."/>
            <person name="Limpanont Y."/>
            <person name="Lv Z."/>
        </authorList>
    </citation>
    <scope>NUCLEOTIDE SEQUENCE</scope>
    <source>
        <strain evidence="5">LV_2022a</strain>
    </source>
</reference>
<dbReference type="Proteomes" id="UP001292079">
    <property type="component" value="Unassembled WGS sequence"/>
</dbReference>
<feature type="compositionally biased region" description="Basic and acidic residues" evidence="4">
    <location>
        <begin position="364"/>
        <end position="381"/>
    </location>
</feature>
<evidence type="ECO:0000256" key="4">
    <source>
        <dbReference type="SAM" id="MobiDB-lite"/>
    </source>
</evidence>
<comment type="subcellular location">
    <subcellularLocation>
        <location evidence="1">Nucleus</location>
    </subcellularLocation>
</comment>
<dbReference type="GO" id="GO:0000445">
    <property type="term" value="C:THO complex part of transcription export complex"/>
    <property type="evidence" value="ECO:0007669"/>
    <property type="project" value="TreeGrafter"/>
</dbReference>
<evidence type="ECO:0000313" key="5">
    <source>
        <dbReference type="EMBL" id="KAK4473638.1"/>
    </source>
</evidence>
<reference evidence="5" key="1">
    <citation type="submission" date="2022-04" db="EMBL/GenBank/DDBJ databases">
        <authorList>
            <person name="Xu L."/>
            <person name="Lv Z."/>
        </authorList>
    </citation>
    <scope>NUCLEOTIDE SEQUENCE</scope>
    <source>
        <strain evidence="5">LV_2022a</strain>
    </source>
</reference>
<keyword evidence="6" id="KW-1185">Reference proteome</keyword>
<dbReference type="GO" id="GO:0003729">
    <property type="term" value="F:mRNA binding"/>
    <property type="evidence" value="ECO:0007669"/>
    <property type="project" value="TreeGrafter"/>
</dbReference>
<sequence length="794" mass="90931">MKYDQVLPKEDRLFVITRAGNPLIEGLFSLRTIQSHLNQSLESATFEPRVTALIMSSKPKSEDEVVNNENSRPINSFYDEENSVKLDGSAHDLLQFRDCCESLREFIKNTWQRKKSQEKVNASPFAFLMITIKELNRRTQFRIRKSRETTAENKNKVDQLHLSLQNLLYEVAHLENEIQTCLEFKSRHEDIKLIPLEEFYEKTGRKVGSLSEHEETLERLYWELEQRKALSDSCDKLKSAVESTSQTIKKKRNYLASFGPKLKDVAESTLIVQELMDLPFTKENEQYNLAFLLPSPLYILYSLLKSYISMSGKKSELSVSIEGDSELAKAVNQTTEQSESQSSPQEADDSDLEDGEGNKKRKRYQTEHVDDTDKESTDEKANNLHPLTVLLTVSIPKNADIPLSEYDFSISLSFAWILNLNLVTVRLQFSLDKITPILRSKTGNDLLNSEQLLSNLPWSCDQRGFGDCSSDMPILFLPDSQKSITWNACESIGRPYSWAQQLSGINCFPDRLPDYKFSEQSQESTESDHFGEIESWIKSLQLRIIDRLYLIEELSEIERFNLVLSPEQQLLIPSDIELRIIRWKDSDFETLQSVPRAQVMIALNLVHPQDAIFQCHFGRDENSFVTVWVCIPPQYPHKAPLLIMDGLINYASSNDVYDSEGTVTDLSDLHIQELETEVNCYWQEFFTSSVNPNNGHIIVNDVDDINVTTSNNIGNLDKSGLSSSQCIRSSKWCRNILSCQLARCAACIDALCRDQMIWKNSLKSTNNSSIRSVKYPTRSRPLHYLPSPGAFVHR</sequence>
<name>A0AAE1ZHC3_SCHME</name>
<organism evidence="5 6">
    <name type="scientific">Schistosoma mekongi</name>
    <name type="common">Parasitic worm</name>
    <dbReference type="NCBI Taxonomy" id="38744"/>
    <lineage>
        <taxon>Eukaryota</taxon>
        <taxon>Metazoa</taxon>
        <taxon>Spiralia</taxon>
        <taxon>Lophotrochozoa</taxon>
        <taxon>Platyhelminthes</taxon>
        <taxon>Trematoda</taxon>
        <taxon>Digenea</taxon>
        <taxon>Strigeidida</taxon>
        <taxon>Schistosomatoidea</taxon>
        <taxon>Schistosomatidae</taxon>
        <taxon>Schistosoma</taxon>
    </lineage>
</organism>
<feature type="region of interest" description="Disordered" evidence="4">
    <location>
        <begin position="328"/>
        <end position="381"/>
    </location>
</feature>
<evidence type="ECO:0000256" key="1">
    <source>
        <dbReference type="ARBA" id="ARBA00004123"/>
    </source>
</evidence>
<evidence type="ECO:0000313" key="6">
    <source>
        <dbReference type="Proteomes" id="UP001292079"/>
    </source>
</evidence>
<comment type="caution">
    <text evidence="5">The sequence shown here is derived from an EMBL/GenBank/DDBJ whole genome shotgun (WGS) entry which is preliminary data.</text>
</comment>
<dbReference type="InterPro" id="IPR019163">
    <property type="entry name" value="THO_Thoc5"/>
</dbReference>
<dbReference type="Pfam" id="PF09766">
    <property type="entry name" value="FmiP_Thoc5"/>
    <property type="match status" value="1"/>
</dbReference>
<protein>
    <recommendedName>
        <fullName evidence="7">THO complex subunit 5</fullName>
    </recommendedName>
</protein>
<dbReference type="PANTHER" id="PTHR13375:SF3">
    <property type="entry name" value="THO COMPLEX SUBUNIT 5 HOMOLOG"/>
    <property type="match status" value="1"/>
</dbReference>
<feature type="compositionally biased region" description="Low complexity" evidence="4">
    <location>
        <begin position="336"/>
        <end position="345"/>
    </location>
</feature>
<comment type="similarity">
    <text evidence="2">Belongs to the THOC5 family.</text>
</comment>
<evidence type="ECO:0008006" key="7">
    <source>
        <dbReference type="Google" id="ProtNLM"/>
    </source>
</evidence>
<evidence type="ECO:0000256" key="2">
    <source>
        <dbReference type="ARBA" id="ARBA00008044"/>
    </source>
</evidence>
<dbReference type="EMBL" id="JALJAT010000002">
    <property type="protein sequence ID" value="KAK4473638.1"/>
    <property type="molecule type" value="Genomic_DNA"/>
</dbReference>